<keyword evidence="2" id="KW-1185">Reference proteome</keyword>
<dbReference type="AlphaFoldDB" id="A0AAV7UN90"/>
<proteinExistence type="predicted"/>
<gene>
    <name evidence="1" type="ORF">NDU88_007227</name>
</gene>
<evidence type="ECO:0000313" key="1">
    <source>
        <dbReference type="EMBL" id="KAJ1190489.1"/>
    </source>
</evidence>
<reference evidence="1" key="1">
    <citation type="journal article" date="2022" name="bioRxiv">
        <title>Sequencing and chromosome-scale assembly of the giantPleurodeles waltlgenome.</title>
        <authorList>
            <person name="Brown T."/>
            <person name="Elewa A."/>
            <person name="Iarovenko S."/>
            <person name="Subramanian E."/>
            <person name="Araus A.J."/>
            <person name="Petzold A."/>
            <person name="Susuki M."/>
            <person name="Suzuki K.-i.T."/>
            <person name="Hayashi T."/>
            <person name="Toyoda A."/>
            <person name="Oliveira C."/>
            <person name="Osipova E."/>
            <person name="Leigh N.D."/>
            <person name="Simon A."/>
            <person name="Yun M.H."/>
        </authorList>
    </citation>
    <scope>NUCLEOTIDE SEQUENCE</scope>
    <source>
        <strain evidence="1">20211129_DDA</strain>
        <tissue evidence="1">Liver</tissue>
    </source>
</reference>
<organism evidence="1 2">
    <name type="scientific">Pleurodeles waltl</name>
    <name type="common">Iberian ribbed newt</name>
    <dbReference type="NCBI Taxonomy" id="8319"/>
    <lineage>
        <taxon>Eukaryota</taxon>
        <taxon>Metazoa</taxon>
        <taxon>Chordata</taxon>
        <taxon>Craniata</taxon>
        <taxon>Vertebrata</taxon>
        <taxon>Euteleostomi</taxon>
        <taxon>Amphibia</taxon>
        <taxon>Batrachia</taxon>
        <taxon>Caudata</taxon>
        <taxon>Salamandroidea</taxon>
        <taxon>Salamandridae</taxon>
        <taxon>Pleurodelinae</taxon>
        <taxon>Pleurodeles</taxon>
    </lineage>
</organism>
<protein>
    <submittedName>
        <fullName evidence="1">Uncharacterized protein</fullName>
    </submittedName>
</protein>
<dbReference type="Proteomes" id="UP001066276">
    <property type="component" value="Chromosome 3_1"/>
</dbReference>
<dbReference type="EMBL" id="JANPWB010000005">
    <property type="protein sequence ID" value="KAJ1190489.1"/>
    <property type="molecule type" value="Genomic_DNA"/>
</dbReference>
<comment type="caution">
    <text evidence="1">The sequence shown here is derived from an EMBL/GenBank/DDBJ whole genome shotgun (WGS) entry which is preliminary data.</text>
</comment>
<evidence type="ECO:0000313" key="2">
    <source>
        <dbReference type="Proteomes" id="UP001066276"/>
    </source>
</evidence>
<name>A0AAV7UN90_PLEWA</name>
<accession>A0AAV7UN90</accession>
<sequence length="95" mass="10781">MDLKISDLSTASASIRTDIACFRGKVMDLDQCLMTVEEHVVMLLEHNAELQSLPAKITDLEDRSQTYNVLFFGIPERKEGSDIKAFLKSFLHRAH</sequence>